<dbReference type="EMBL" id="FPAW01000002">
    <property type="protein sequence ID" value="SFT45161.1"/>
    <property type="molecule type" value="Genomic_DNA"/>
</dbReference>
<dbReference type="STRING" id="999627.SAMN05216236_10253"/>
<organism evidence="2 3">
    <name type="scientific">Sedimentitalea nanhaiensis</name>
    <dbReference type="NCBI Taxonomy" id="999627"/>
    <lineage>
        <taxon>Bacteria</taxon>
        <taxon>Pseudomonadati</taxon>
        <taxon>Pseudomonadota</taxon>
        <taxon>Alphaproteobacteria</taxon>
        <taxon>Rhodobacterales</taxon>
        <taxon>Paracoccaceae</taxon>
        <taxon>Sedimentitalea</taxon>
    </lineage>
</organism>
<dbReference type="Pfam" id="PF09356">
    <property type="entry name" value="Phage_BR0599"/>
    <property type="match status" value="1"/>
</dbReference>
<dbReference type="NCBIfam" id="TIGR02218">
    <property type="entry name" value="phg_TIGR02218"/>
    <property type="match status" value="1"/>
</dbReference>
<dbReference type="OrthoDB" id="1633386at2"/>
<evidence type="ECO:0000313" key="2">
    <source>
        <dbReference type="EMBL" id="SFT45161.1"/>
    </source>
</evidence>
<feature type="domain" description="Bacteriophage phiJL001 Gp84 C-terminal" evidence="1">
    <location>
        <begin position="195"/>
        <end position="277"/>
    </location>
</feature>
<gene>
    <name evidence="2" type="ORF">SAMN05216236_10253</name>
</gene>
<dbReference type="eggNOG" id="COG5449">
    <property type="taxonomic scope" value="Bacteria"/>
</dbReference>
<dbReference type="InterPro" id="IPR011928">
    <property type="entry name" value="Phage_phiJL001_Gp84"/>
</dbReference>
<dbReference type="Proteomes" id="UP000182466">
    <property type="component" value="Unassembled WGS sequence"/>
</dbReference>
<reference evidence="2 3" key="1">
    <citation type="submission" date="2016-10" db="EMBL/GenBank/DDBJ databases">
        <authorList>
            <person name="de Groot N.N."/>
        </authorList>
    </citation>
    <scope>NUCLEOTIDE SEQUENCE [LARGE SCALE GENOMIC DNA]</scope>
    <source>
        <strain evidence="2 3">CGMCC 1.10959</strain>
    </source>
</reference>
<name>A0A1I6Y4J1_9RHOB</name>
<protein>
    <recommendedName>
        <fullName evidence="1">Bacteriophage phiJL001 Gp84 C-terminal domain-containing protein</fullName>
    </recommendedName>
</protein>
<evidence type="ECO:0000313" key="3">
    <source>
        <dbReference type="Proteomes" id="UP000182466"/>
    </source>
</evidence>
<dbReference type="RefSeq" id="WP_027260499.1">
    <property type="nucleotide sequence ID" value="NZ_FPAW01000002.1"/>
</dbReference>
<evidence type="ECO:0000259" key="1">
    <source>
        <dbReference type="Pfam" id="PF09356"/>
    </source>
</evidence>
<dbReference type="Pfam" id="PF09931">
    <property type="entry name" value="Phage_phiJL001_Gp84_N"/>
    <property type="match status" value="1"/>
</dbReference>
<accession>A0A1I6Y4J1</accession>
<sequence length="295" mass="32736">MVGLDDAFQAHVRSGLTTLCRCWAIIRKDGLTFGFTDHDLTLEFDGVTFKADAGLSALALQQSTGLSVDNTEAIGALSDASVRDEDIEAGRFDGAEVRAWLVNWQDVNVRWLQFRGSIGELRRSGGAFHAELRGLTEALNRPLGRVFQKPCTAVLADAGCRFDLDAPGYSSLRMVEKVESSRMFRWQGMTDFEPGWFARGRLSVKSGDADGLWGTIKKDWFDGTIRVVELWEPIRAKVMAGDEVRLDAGCDKRMETCRLKFNNILNYQGFPDIPGEDWVMATPKQSKANTGGSLR</sequence>
<dbReference type="AlphaFoldDB" id="A0A1I6Y4J1"/>
<keyword evidence="3" id="KW-1185">Reference proteome</keyword>
<dbReference type="InterPro" id="IPR018964">
    <property type="entry name" value="Phage_phiJL001_Gp84_C"/>
</dbReference>
<proteinExistence type="predicted"/>